<dbReference type="AlphaFoldDB" id="A0A9D2A3W2"/>
<keyword evidence="1" id="KW-0732">Signal</keyword>
<dbReference type="GO" id="GO:0004553">
    <property type="term" value="F:hydrolase activity, hydrolyzing O-glycosyl compounds"/>
    <property type="evidence" value="ECO:0007669"/>
    <property type="project" value="InterPro"/>
</dbReference>
<dbReference type="Pfam" id="PF02922">
    <property type="entry name" value="CBM_48"/>
    <property type="match status" value="1"/>
</dbReference>
<evidence type="ECO:0000256" key="1">
    <source>
        <dbReference type="SAM" id="SignalP"/>
    </source>
</evidence>
<dbReference type="InterPro" id="IPR004193">
    <property type="entry name" value="Glyco_hydro_13_N"/>
</dbReference>
<dbReference type="PANTHER" id="PTHR48098">
    <property type="entry name" value="ENTEROCHELIN ESTERASE-RELATED"/>
    <property type="match status" value="1"/>
</dbReference>
<organism evidence="3 4">
    <name type="scientific">Candidatus Bacteroides merdipullorum</name>
    <dbReference type="NCBI Taxonomy" id="2838474"/>
    <lineage>
        <taxon>Bacteria</taxon>
        <taxon>Pseudomonadati</taxon>
        <taxon>Bacteroidota</taxon>
        <taxon>Bacteroidia</taxon>
        <taxon>Bacteroidales</taxon>
        <taxon>Bacteroidaceae</taxon>
        <taxon>Bacteroides</taxon>
    </lineage>
</organism>
<dbReference type="InterPro" id="IPR014756">
    <property type="entry name" value="Ig_E-set"/>
</dbReference>
<dbReference type="InterPro" id="IPR013783">
    <property type="entry name" value="Ig-like_fold"/>
</dbReference>
<evidence type="ECO:0000259" key="2">
    <source>
        <dbReference type="Pfam" id="PF02922"/>
    </source>
</evidence>
<reference evidence="3" key="2">
    <citation type="submission" date="2021-04" db="EMBL/GenBank/DDBJ databases">
        <authorList>
            <person name="Gilroy R."/>
        </authorList>
    </citation>
    <scope>NUCLEOTIDE SEQUENCE</scope>
    <source>
        <strain evidence="3">ChiHjej12B11-24981</strain>
    </source>
</reference>
<name>A0A9D2A3W2_9BACE</name>
<dbReference type="SUPFAM" id="SSF53474">
    <property type="entry name" value="alpha/beta-Hydrolases"/>
    <property type="match status" value="1"/>
</dbReference>
<proteinExistence type="predicted"/>
<protein>
    <submittedName>
        <fullName evidence="3">Esterase</fullName>
    </submittedName>
</protein>
<feature type="signal peptide" evidence="1">
    <location>
        <begin position="1"/>
        <end position="19"/>
    </location>
</feature>
<evidence type="ECO:0000313" key="3">
    <source>
        <dbReference type="EMBL" id="HIZ00956.1"/>
    </source>
</evidence>
<accession>A0A9D2A3W2</accession>
<dbReference type="EMBL" id="DXCK01000031">
    <property type="protein sequence ID" value="HIZ00956.1"/>
    <property type="molecule type" value="Genomic_DNA"/>
</dbReference>
<dbReference type="GO" id="GO:0016747">
    <property type="term" value="F:acyltransferase activity, transferring groups other than amino-acyl groups"/>
    <property type="evidence" value="ECO:0007669"/>
    <property type="project" value="TreeGrafter"/>
</dbReference>
<feature type="chain" id="PRO_5039657823" evidence="1">
    <location>
        <begin position="20"/>
        <end position="409"/>
    </location>
</feature>
<dbReference type="InterPro" id="IPR000801">
    <property type="entry name" value="Esterase-like"/>
</dbReference>
<dbReference type="GO" id="GO:0005975">
    <property type="term" value="P:carbohydrate metabolic process"/>
    <property type="evidence" value="ECO:0007669"/>
    <property type="project" value="InterPro"/>
</dbReference>
<dbReference type="SUPFAM" id="SSF81296">
    <property type="entry name" value="E set domains"/>
    <property type="match status" value="1"/>
</dbReference>
<dbReference type="InterPro" id="IPR029058">
    <property type="entry name" value="AB_hydrolase_fold"/>
</dbReference>
<dbReference type="InterPro" id="IPR050583">
    <property type="entry name" value="Mycobacterial_A85_antigen"/>
</dbReference>
<dbReference type="PANTHER" id="PTHR48098:SF1">
    <property type="entry name" value="DIACYLGLYCEROL ACYLTRANSFERASE_MYCOLYLTRANSFERASE AG85A"/>
    <property type="match status" value="1"/>
</dbReference>
<gene>
    <name evidence="3" type="ORF">H9819_01715</name>
</gene>
<dbReference type="Pfam" id="PF00756">
    <property type="entry name" value="Esterase"/>
    <property type="match status" value="1"/>
</dbReference>
<dbReference type="CDD" id="cd11294">
    <property type="entry name" value="E_set_Esterase_like_N"/>
    <property type="match status" value="1"/>
</dbReference>
<reference evidence="3" key="1">
    <citation type="journal article" date="2021" name="PeerJ">
        <title>Extensive microbial diversity within the chicken gut microbiome revealed by metagenomics and culture.</title>
        <authorList>
            <person name="Gilroy R."/>
            <person name="Ravi A."/>
            <person name="Getino M."/>
            <person name="Pursley I."/>
            <person name="Horton D.L."/>
            <person name="Alikhan N.F."/>
            <person name="Baker D."/>
            <person name="Gharbi K."/>
            <person name="Hall N."/>
            <person name="Watson M."/>
            <person name="Adriaenssens E.M."/>
            <person name="Foster-Nyarko E."/>
            <person name="Jarju S."/>
            <person name="Secka A."/>
            <person name="Antonio M."/>
            <person name="Oren A."/>
            <person name="Chaudhuri R.R."/>
            <person name="La Ragione R."/>
            <person name="Hildebrand F."/>
            <person name="Pallen M.J."/>
        </authorList>
    </citation>
    <scope>NUCLEOTIDE SEQUENCE</scope>
    <source>
        <strain evidence="3">ChiHjej12B11-24981</strain>
    </source>
</reference>
<dbReference type="Gene3D" id="3.40.50.1820">
    <property type="entry name" value="alpha/beta hydrolase"/>
    <property type="match status" value="1"/>
</dbReference>
<evidence type="ECO:0000313" key="4">
    <source>
        <dbReference type="Proteomes" id="UP000824023"/>
    </source>
</evidence>
<sequence length="409" mass="45874">MRRLLTLAVCSLLALASWAQQALFSGNEIVSPEVKEDGTVTFRLYAPKAVKVEVTGDFLPPVKVSTPMGETEMAGVAPLKEEKNGLWTYTSQPLAPELYSYKFRVDGMDYLDPSNVYMCRDIASYTNIFIVEDEPGDTGDLYSVNDVPHGNVSKVWYESPTLKMNRRMTVYTPAGYEDGNRRYPVLYLLHGAGGDEDAWTTLGRAAQIMDNLIAAGRVKPMIVVMPNGNPNCEAAPGEWSRGMYKPTFMGHMSPKPVASMEESFPDIVKYVEKHYRVLKGKANRAICGLSMGGGHSFAISKMYPTMFDYVGLFSSAIFLGGSNDRKGSALDQMNSDPQFGQEMAALFGARPKLYWIAIGKDDFLYQVNADYRQFLDSKGYPYEYVETEGGHIWRNWRIYLTEFTQKLFK</sequence>
<dbReference type="Proteomes" id="UP000824023">
    <property type="component" value="Unassembled WGS sequence"/>
</dbReference>
<dbReference type="Gene3D" id="2.60.40.10">
    <property type="entry name" value="Immunoglobulins"/>
    <property type="match status" value="1"/>
</dbReference>
<feature type="domain" description="Glycoside hydrolase family 13 N-terminal" evidence="2">
    <location>
        <begin position="35"/>
        <end position="109"/>
    </location>
</feature>
<comment type="caution">
    <text evidence="3">The sequence shown here is derived from an EMBL/GenBank/DDBJ whole genome shotgun (WGS) entry which is preliminary data.</text>
</comment>